<keyword evidence="1" id="KW-0472">Membrane</keyword>
<dbReference type="OrthoDB" id="2896006at2759"/>
<feature type="transmembrane region" description="Helical" evidence="1">
    <location>
        <begin position="43"/>
        <end position="66"/>
    </location>
</feature>
<name>A0A0D1ZZS8_9PEZI</name>
<evidence type="ECO:0000256" key="1">
    <source>
        <dbReference type="SAM" id="Phobius"/>
    </source>
</evidence>
<protein>
    <submittedName>
        <fullName evidence="2">Uncharacterized protein</fullName>
    </submittedName>
</protein>
<keyword evidence="1" id="KW-1133">Transmembrane helix</keyword>
<dbReference type="RefSeq" id="XP_016209379.1">
    <property type="nucleotide sequence ID" value="XM_016362771.1"/>
</dbReference>
<keyword evidence="1" id="KW-0812">Transmembrane</keyword>
<feature type="transmembrane region" description="Helical" evidence="1">
    <location>
        <begin position="265"/>
        <end position="291"/>
    </location>
</feature>
<gene>
    <name evidence="2" type="ORF">PV09_08815</name>
</gene>
<dbReference type="STRING" id="253628.A0A0D1ZZS8"/>
<feature type="transmembrane region" description="Helical" evidence="1">
    <location>
        <begin position="149"/>
        <end position="167"/>
    </location>
</feature>
<dbReference type="Proteomes" id="UP000053259">
    <property type="component" value="Unassembled WGS sequence"/>
</dbReference>
<sequence length="390" mass="43222">MTGHLLGALARRGFEAAHAHWQPANGQSDVDGVKKILGKVPTWGVVLMAITFVLFVLLGSSVEYIIRLVYAHLAMIETPETTVEVHVYQPASVEDAKIVQNLVEAGLIEESALNPEPTITEHRNAITSSLHRTKAHITNIAGPKARWRGLPIFILYVLTVSVTGWILKKPLRLELLPLGNVMVDIFAAVFAARLHCAWTHKVISMPSDKKLRQRMISRAQWKELALPTALSAGAHGVVFEGVKIMHHFSAEACRVLDAHQINKALLVLVAVVPVLIGVAVLSLFILLPAYVTLVRKEASLLSPEEETIVPMDRTFGGRIQYIGAKLNIGDAWNSFTWEARRRLIKLYVKFFFVMSALMLLFVHLIALEFLLALGGDAKNVLQDIQSHIKM</sequence>
<evidence type="ECO:0000313" key="2">
    <source>
        <dbReference type="EMBL" id="KIV99509.1"/>
    </source>
</evidence>
<dbReference type="HOGENOM" id="CLU_038857_1_1_1"/>
<dbReference type="EMBL" id="KN847576">
    <property type="protein sequence ID" value="KIV99509.1"/>
    <property type="molecule type" value="Genomic_DNA"/>
</dbReference>
<dbReference type="AlphaFoldDB" id="A0A0D1ZZS8"/>
<feature type="transmembrane region" description="Helical" evidence="1">
    <location>
        <begin position="350"/>
        <end position="373"/>
    </location>
</feature>
<dbReference type="VEuPathDB" id="FungiDB:PV09_08815"/>
<accession>A0A0D1ZZS8</accession>
<proteinExistence type="predicted"/>
<evidence type="ECO:0000313" key="3">
    <source>
        <dbReference type="Proteomes" id="UP000053259"/>
    </source>
</evidence>
<dbReference type="GeneID" id="27316788"/>
<organism evidence="2 3">
    <name type="scientific">Verruconis gallopava</name>
    <dbReference type="NCBI Taxonomy" id="253628"/>
    <lineage>
        <taxon>Eukaryota</taxon>
        <taxon>Fungi</taxon>
        <taxon>Dikarya</taxon>
        <taxon>Ascomycota</taxon>
        <taxon>Pezizomycotina</taxon>
        <taxon>Dothideomycetes</taxon>
        <taxon>Pleosporomycetidae</taxon>
        <taxon>Venturiales</taxon>
        <taxon>Sympoventuriaceae</taxon>
        <taxon>Verruconis</taxon>
    </lineage>
</organism>
<dbReference type="InParanoid" id="A0A0D1ZZS8"/>
<keyword evidence="3" id="KW-1185">Reference proteome</keyword>
<reference evidence="2 3" key="1">
    <citation type="submission" date="2015-01" db="EMBL/GenBank/DDBJ databases">
        <title>The Genome Sequence of Ochroconis gallopava CBS43764.</title>
        <authorList>
            <consortium name="The Broad Institute Genomics Platform"/>
            <person name="Cuomo C."/>
            <person name="de Hoog S."/>
            <person name="Gorbushina A."/>
            <person name="Stielow B."/>
            <person name="Teixiera M."/>
            <person name="Abouelleil A."/>
            <person name="Chapman S.B."/>
            <person name="Priest M."/>
            <person name="Young S.K."/>
            <person name="Wortman J."/>
            <person name="Nusbaum C."/>
            <person name="Birren B."/>
        </authorList>
    </citation>
    <scope>NUCLEOTIDE SEQUENCE [LARGE SCALE GENOMIC DNA]</scope>
    <source>
        <strain evidence="2 3">CBS 43764</strain>
    </source>
</reference>